<proteinExistence type="predicted"/>
<sequence length="436" mass="45379">MVLIGVCESSSDLVSLGVALGAFAAGLYNLPSGAPASMIGPVQRSLADAGWRQAAQATLGDQRVQLLASAFLAACEKRVPRASPTPDDPVWIAGVRGVYEEDERLQMLADTLLGMLRFPREAASTAAPAAPVAPAPSAPPTPTRSIPLHVELVFYALFAVTNADRGITDAAWQDIHRVFGEKFATCQRALSDPSVRAVARVVVAYGRAKGSGDAAKHAFSRASEMPAAILMQVVGNVLAKCQTAPPTSLVREIVLYTVLALTNAARLAQSQAPTASAPTTEAQPQPAQPPATAELPATGLPVAELRPVTTRPIVARRLPLAARPWRSTAARSGVVREPVPPVPPPPAASVPVPREPVPTVSAAALAVPRWKHHAMPEAPSVPVLILGTKPTSGPVPAATPAALPVTIPTPMQTRSPSPRSPRTAVHVPLPRGRSPP</sequence>
<dbReference type="Proteomes" id="UP000309215">
    <property type="component" value="Unassembled WGS sequence"/>
</dbReference>
<organism evidence="2 3">
    <name type="scientific">Polyangium fumosum</name>
    <dbReference type="NCBI Taxonomy" id="889272"/>
    <lineage>
        <taxon>Bacteria</taxon>
        <taxon>Pseudomonadati</taxon>
        <taxon>Myxococcota</taxon>
        <taxon>Polyangia</taxon>
        <taxon>Polyangiales</taxon>
        <taxon>Polyangiaceae</taxon>
        <taxon>Polyangium</taxon>
    </lineage>
</organism>
<reference evidence="2 3" key="1">
    <citation type="submission" date="2019-04" db="EMBL/GenBank/DDBJ databases">
        <authorList>
            <person name="Li Y."/>
            <person name="Wang J."/>
        </authorList>
    </citation>
    <scope>NUCLEOTIDE SEQUENCE [LARGE SCALE GENOMIC DNA]</scope>
    <source>
        <strain evidence="2 3">DSM 14668</strain>
    </source>
</reference>
<comment type="caution">
    <text evidence="2">The sequence shown here is derived from an EMBL/GenBank/DDBJ whole genome shotgun (WGS) entry which is preliminary data.</text>
</comment>
<keyword evidence="3" id="KW-1185">Reference proteome</keyword>
<protein>
    <submittedName>
        <fullName evidence="2">Uncharacterized protein</fullName>
    </submittedName>
</protein>
<feature type="region of interest" description="Disordered" evidence="1">
    <location>
        <begin position="271"/>
        <end position="294"/>
    </location>
</feature>
<feature type="compositionally biased region" description="Low complexity" evidence="1">
    <location>
        <begin position="394"/>
        <end position="410"/>
    </location>
</feature>
<evidence type="ECO:0000313" key="2">
    <source>
        <dbReference type="EMBL" id="TKD09131.1"/>
    </source>
</evidence>
<accession>A0A4U1JG14</accession>
<dbReference type="RefSeq" id="WP_136929240.1">
    <property type="nucleotide sequence ID" value="NZ_SSMQ01000011.1"/>
</dbReference>
<dbReference type="AlphaFoldDB" id="A0A4U1JG14"/>
<gene>
    <name evidence="2" type="ORF">E8A74_12640</name>
</gene>
<feature type="region of interest" description="Disordered" evidence="1">
    <location>
        <begin position="394"/>
        <end position="436"/>
    </location>
</feature>
<name>A0A4U1JG14_9BACT</name>
<evidence type="ECO:0000256" key="1">
    <source>
        <dbReference type="SAM" id="MobiDB-lite"/>
    </source>
</evidence>
<evidence type="ECO:0000313" key="3">
    <source>
        <dbReference type="Proteomes" id="UP000309215"/>
    </source>
</evidence>
<dbReference type="EMBL" id="SSMQ01000011">
    <property type="protein sequence ID" value="TKD09131.1"/>
    <property type="molecule type" value="Genomic_DNA"/>
</dbReference>